<dbReference type="PANTHER" id="PTHR10773">
    <property type="entry name" value="DNA-DIRECTED RNA POLYMERASES I, II, AND III SUBUNIT RPABC2"/>
    <property type="match status" value="1"/>
</dbReference>
<reference evidence="1" key="1">
    <citation type="submission" date="2021-04" db="EMBL/GenBank/DDBJ databases">
        <authorList>
            <person name="Tunstrom K."/>
        </authorList>
    </citation>
    <scope>NUCLEOTIDE SEQUENCE</scope>
</reference>
<evidence type="ECO:0000313" key="2">
    <source>
        <dbReference type="Proteomes" id="UP000691718"/>
    </source>
</evidence>
<proteinExistence type="predicted"/>
<dbReference type="OrthoDB" id="6776127at2759"/>
<gene>
    <name evidence="1" type="ORF">PAPOLLO_LOCUS8007</name>
</gene>
<keyword evidence="2" id="KW-1185">Reference proteome</keyword>
<comment type="caution">
    <text evidence="1">The sequence shown here is derived from an EMBL/GenBank/DDBJ whole genome shotgun (WGS) entry which is preliminary data.</text>
</comment>
<dbReference type="AlphaFoldDB" id="A0A8S3WMC6"/>
<dbReference type="Proteomes" id="UP000691718">
    <property type="component" value="Unassembled WGS sequence"/>
</dbReference>
<evidence type="ECO:0000313" key="1">
    <source>
        <dbReference type="EMBL" id="CAG4968695.1"/>
    </source>
</evidence>
<organism evidence="1 2">
    <name type="scientific">Parnassius apollo</name>
    <name type="common">Apollo butterfly</name>
    <name type="synonym">Papilio apollo</name>
    <dbReference type="NCBI Taxonomy" id="110799"/>
    <lineage>
        <taxon>Eukaryota</taxon>
        <taxon>Metazoa</taxon>
        <taxon>Ecdysozoa</taxon>
        <taxon>Arthropoda</taxon>
        <taxon>Hexapoda</taxon>
        <taxon>Insecta</taxon>
        <taxon>Pterygota</taxon>
        <taxon>Neoptera</taxon>
        <taxon>Endopterygota</taxon>
        <taxon>Lepidoptera</taxon>
        <taxon>Glossata</taxon>
        <taxon>Ditrysia</taxon>
        <taxon>Papilionoidea</taxon>
        <taxon>Papilionidae</taxon>
        <taxon>Parnassiinae</taxon>
        <taxon>Parnassini</taxon>
        <taxon>Parnassius</taxon>
        <taxon>Parnassius</taxon>
    </lineage>
</organism>
<dbReference type="PANTHER" id="PTHR10773:SF19">
    <property type="match status" value="1"/>
</dbReference>
<protein>
    <submittedName>
        <fullName evidence="1">(apollo) hypothetical protein</fullName>
    </submittedName>
</protein>
<accession>A0A8S3WMC6</accession>
<sequence length="150" mass="17479">MQSVRDHINSVPRIESHYTRANITREFIDGDLTVKELHRNYVFSTGTMPSATFDTYYRIINTEFNLSFFVPKKDQCDLCESYKNAVGEDQLKLKEACEEHLKQKYLSKKEKTKDIELVKEDCNNIVAIYDLQAVMPVSIRYSSAFFTNQS</sequence>
<name>A0A8S3WMC6_PARAO</name>
<dbReference type="EMBL" id="CAJQZP010000552">
    <property type="protein sequence ID" value="CAG4968695.1"/>
    <property type="molecule type" value="Genomic_DNA"/>
</dbReference>